<evidence type="ECO:0000256" key="3">
    <source>
        <dbReference type="SAM" id="SignalP"/>
    </source>
</evidence>
<feature type="transmembrane region" description="Helical" evidence="2">
    <location>
        <begin position="450"/>
        <end position="466"/>
    </location>
</feature>
<dbReference type="PROSITE" id="PS50835">
    <property type="entry name" value="IG_LIKE"/>
    <property type="match status" value="2"/>
</dbReference>
<dbReference type="GO" id="GO:0030424">
    <property type="term" value="C:axon"/>
    <property type="evidence" value="ECO:0007669"/>
    <property type="project" value="TreeGrafter"/>
</dbReference>
<feature type="domain" description="Ig-like" evidence="4">
    <location>
        <begin position="228"/>
        <end position="318"/>
    </location>
</feature>
<dbReference type="SMART" id="SM00409">
    <property type="entry name" value="IG"/>
    <property type="match status" value="3"/>
</dbReference>
<dbReference type="SMART" id="SM00408">
    <property type="entry name" value="IGc2"/>
    <property type="match status" value="2"/>
</dbReference>
<dbReference type="InterPro" id="IPR003599">
    <property type="entry name" value="Ig_sub"/>
</dbReference>
<organism evidence="5 6">
    <name type="scientific">Bursaphelenchus okinawaensis</name>
    <dbReference type="NCBI Taxonomy" id="465554"/>
    <lineage>
        <taxon>Eukaryota</taxon>
        <taxon>Metazoa</taxon>
        <taxon>Ecdysozoa</taxon>
        <taxon>Nematoda</taxon>
        <taxon>Chromadorea</taxon>
        <taxon>Rhabditida</taxon>
        <taxon>Tylenchina</taxon>
        <taxon>Tylenchomorpha</taxon>
        <taxon>Aphelenchoidea</taxon>
        <taxon>Aphelenchoididae</taxon>
        <taxon>Bursaphelenchus</taxon>
    </lineage>
</organism>
<keyword evidence="6" id="KW-1185">Reference proteome</keyword>
<dbReference type="EMBL" id="CAJFDH010000003">
    <property type="protein sequence ID" value="CAD5216653.1"/>
    <property type="molecule type" value="Genomic_DNA"/>
</dbReference>
<name>A0A811KK98_9BILA</name>
<dbReference type="Pfam" id="PF13927">
    <property type="entry name" value="Ig_3"/>
    <property type="match status" value="1"/>
</dbReference>
<feature type="domain" description="Ig-like" evidence="4">
    <location>
        <begin position="31"/>
        <end position="111"/>
    </location>
</feature>
<dbReference type="GO" id="GO:0043025">
    <property type="term" value="C:neuronal cell body"/>
    <property type="evidence" value="ECO:0007669"/>
    <property type="project" value="TreeGrafter"/>
</dbReference>
<reference evidence="5" key="1">
    <citation type="submission" date="2020-09" db="EMBL/GenBank/DDBJ databases">
        <authorList>
            <person name="Kikuchi T."/>
        </authorList>
    </citation>
    <scope>NUCLEOTIDE SEQUENCE</scope>
    <source>
        <strain evidence="5">SH1</strain>
    </source>
</reference>
<dbReference type="PANTHER" id="PTHR45080:SF27">
    <property type="entry name" value="NEURAL CELL ADHESION MOLECULE 1-LIKE"/>
    <property type="match status" value="1"/>
</dbReference>
<evidence type="ECO:0000256" key="1">
    <source>
        <dbReference type="ARBA" id="ARBA00023319"/>
    </source>
</evidence>
<evidence type="ECO:0000256" key="2">
    <source>
        <dbReference type="SAM" id="Phobius"/>
    </source>
</evidence>
<feature type="chain" id="PRO_5036221068" description="Ig-like domain-containing protein" evidence="3">
    <location>
        <begin position="22"/>
        <end position="467"/>
    </location>
</feature>
<dbReference type="OrthoDB" id="9355041at2759"/>
<dbReference type="Proteomes" id="UP000614601">
    <property type="component" value="Unassembled WGS sequence"/>
</dbReference>
<keyword evidence="2" id="KW-0812">Transmembrane</keyword>
<evidence type="ECO:0000313" key="6">
    <source>
        <dbReference type="Proteomes" id="UP000614601"/>
    </source>
</evidence>
<evidence type="ECO:0000313" key="5">
    <source>
        <dbReference type="EMBL" id="CAD5216653.1"/>
    </source>
</evidence>
<keyword evidence="3" id="KW-0732">Signal</keyword>
<dbReference type="Proteomes" id="UP000783686">
    <property type="component" value="Unassembled WGS sequence"/>
</dbReference>
<dbReference type="InterPro" id="IPR013783">
    <property type="entry name" value="Ig-like_fold"/>
</dbReference>
<protein>
    <recommendedName>
        <fullName evidence="4">Ig-like domain-containing protein</fullName>
    </recommendedName>
</protein>
<dbReference type="SUPFAM" id="SSF48726">
    <property type="entry name" value="Immunoglobulin"/>
    <property type="match status" value="2"/>
</dbReference>
<sequence length="467" mass="52752">MKNPLLSLTYFLSLTLQLVKSDVGVHLDHTPASGGFFDLLEEENFKIQCISNEPVESEDDIKWTTVDNNEIDSASMSRFTISSRLRKGQVIKTLIFTKIQPHDEGTYYCQMFDRGELLKRIDVNIRVSKKVVWSSNATELGGKIGEPLTIDCGTKSNPEAEIEAYDSNDVPLLESELKFVRANNEFTIPALTDEYQDEEVTCSAYVTLQNKVTITVSKVVKIKVYKKPEFKKIHHVVHAVVGQTARIRCEVLSSVPNVVNFQFMKNGQLIETSSEYRVDSFPSKGYAILSVVDVQDNDFGTYKCIAHNSILSNEVDIDLVAAKAPKQPKVAFLGFNDGETTWKIENQEANELPVTTYSIRYAIERLNTTATSNLKPGDNVAREWLKQNHYAASEIVVKRVSSNLYKIDGLFKENRYMFEFTPRNAAGTGEPFYVTVNLEKNVEVADSSNVVHYFFVVFTVLIALYFM</sequence>
<dbReference type="EMBL" id="CAJFCW020000003">
    <property type="protein sequence ID" value="CAG9106359.1"/>
    <property type="molecule type" value="Genomic_DNA"/>
</dbReference>
<proteinExistence type="predicted"/>
<dbReference type="Gene3D" id="2.60.40.10">
    <property type="entry name" value="Immunoglobulins"/>
    <property type="match status" value="3"/>
</dbReference>
<accession>A0A811KK98</accession>
<dbReference type="GO" id="GO:0007156">
    <property type="term" value="P:homophilic cell adhesion via plasma membrane adhesion molecules"/>
    <property type="evidence" value="ECO:0007669"/>
    <property type="project" value="TreeGrafter"/>
</dbReference>
<dbReference type="CDD" id="cd00096">
    <property type="entry name" value="Ig"/>
    <property type="match status" value="1"/>
</dbReference>
<dbReference type="GO" id="GO:0008046">
    <property type="term" value="F:axon guidance receptor activity"/>
    <property type="evidence" value="ECO:0007669"/>
    <property type="project" value="TreeGrafter"/>
</dbReference>
<dbReference type="InterPro" id="IPR036179">
    <property type="entry name" value="Ig-like_dom_sf"/>
</dbReference>
<comment type="caution">
    <text evidence="5">The sequence shown here is derived from an EMBL/GenBank/DDBJ whole genome shotgun (WGS) entry which is preliminary data.</text>
</comment>
<dbReference type="PANTHER" id="PTHR45080">
    <property type="entry name" value="CONTACTIN 5"/>
    <property type="match status" value="1"/>
</dbReference>
<dbReference type="InterPro" id="IPR050958">
    <property type="entry name" value="Cell_Adh-Cytoskel_Orgn"/>
</dbReference>
<dbReference type="AlphaFoldDB" id="A0A811KK98"/>
<keyword evidence="1" id="KW-0393">Immunoglobulin domain</keyword>
<gene>
    <name evidence="5" type="ORF">BOKJ2_LOCUS6695</name>
</gene>
<dbReference type="InterPro" id="IPR003598">
    <property type="entry name" value="Ig_sub2"/>
</dbReference>
<keyword evidence="2" id="KW-0472">Membrane</keyword>
<dbReference type="Pfam" id="PF00047">
    <property type="entry name" value="ig"/>
    <property type="match status" value="1"/>
</dbReference>
<dbReference type="InterPro" id="IPR007110">
    <property type="entry name" value="Ig-like_dom"/>
</dbReference>
<dbReference type="GO" id="GO:0050808">
    <property type="term" value="P:synapse organization"/>
    <property type="evidence" value="ECO:0007669"/>
    <property type="project" value="TreeGrafter"/>
</dbReference>
<evidence type="ECO:0000259" key="4">
    <source>
        <dbReference type="PROSITE" id="PS50835"/>
    </source>
</evidence>
<keyword evidence="2" id="KW-1133">Transmembrane helix</keyword>
<feature type="signal peptide" evidence="3">
    <location>
        <begin position="1"/>
        <end position="21"/>
    </location>
</feature>
<dbReference type="GO" id="GO:0005886">
    <property type="term" value="C:plasma membrane"/>
    <property type="evidence" value="ECO:0007669"/>
    <property type="project" value="TreeGrafter"/>
</dbReference>
<dbReference type="InterPro" id="IPR013151">
    <property type="entry name" value="Immunoglobulin_dom"/>
</dbReference>